<gene>
    <name evidence="5" type="ORF">HEB94_002946</name>
</gene>
<evidence type="ECO:0000259" key="4">
    <source>
        <dbReference type="Pfam" id="PF08241"/>
    </source>
</evidence>
<dbReference type="GO" id="GO:0008757">
    <property type="term" value="F:S-adenosylmethionine-dependent methyltransferase activity"/>
    <property type="evidence" value="ECO:0007669"/>
    <property type="project" value="InterPro"/>
</dbReference>
<sequence length="265" mass="29683">MSDYRQLRTTFDSAAANYQAARPNYPDDLYADLLQITGVSPPDRLLEVGCGPGKATLPLARAGFPITTVELGPGLAEQARHHLAAFPQVEVITSSFEHWAVPKDVSFSLVYAATAWAWVDPEIKYAKAAEVLRPGGHLAVWNATHAFPAGYDPFFPEIQEVYEELGETREDDEWPPPLPDTLPDHLEEFEASGHFVSAGVRRYVWGRRYSADRYIALLDTFSGHIAMGEAKRSHLYAEIRRRLAERPDGQLTRHWASVLTIGRRI</sequence>
<dbReference type="PANTHER" id="PTHR44942:SF4">
    <property type="entry name" value="METHYLTRANSFERASE TYPE 11 DOMAIN-CONTAINING PROTEIN"/>
    <property type="match status" value="1"/>
</dbReference>
<dbReference type="SUPFAM" id="SSF53335">
    <property type="entry name" value="S-adenosyl-L-methionine-dependent methyltransferases"/>
    <property type="match status" value="1"/>
</dbReference>
<protein>
    <submittedName>
        <fullName evidence="5">SAM-dependent methyltransferase</fullName>
    </submittedName>
</protein>
<dbReference type="InterPro" id="IPR013216">
    <property type="entry name" value="Methyltransf_11"/>
</dbReference>
<evidence type="ECO:0000313" key="5">
    <source>
        <dbReference type="EMBL" id="MBE1606098.1"/>
    </source>
</evidence>
<comment type="similarity">
    <text evidence="1">Belongs to the methyltransferase superfamily.</text>
</comment>
<comment type="caution">
    <text evidence="5">The sequence shown here is derived from an EMBL/GenBank/DDBJ whole genome shotgun (WGS) entry which is preliminary data.</text>
</comment>
<keyword evidence="6" id="KW-1185">Reference proteome</keyword>
<evidence type="ECO:0000313" key="6">
    <source>
        <dbReference type="Proteomes" id="UP000638648"/>
    </source>
</evidence>
<dbReference type="InterPro" id="IPR051052">
    <property type="entry name" value="Diverse_substrate_MTase"/>
</dbReference>
<keyword evidence="2 5" id="KW-0489">Methyltransferase</keyword>
<dbReference type="AlphaFoldDB" id="A0A927MVN5"/>
<dbReference type="Pfam" id="PF08241">
    <property type="entry name" value="Methyltransf_11"/>
    <property type="match status" value="1"/>
</dbReference>
<evidence type="ECO:0000256" key="1">
    <source>
        <dbReference type="ARBA" id="ARBA00008361"/>
    </source>
</evidence>
<evidence type="ECO:0000256" key="2">
    <source>
        <dbReference type="ARBA" id="ARBA00022603"/>
    </source>
</evidence>
<dbReference type="Gene3D" id="3.40.50.150">
    <property type="entry name" value="Vaccinia Virus protein VP39"/>
    <property type="match status" value="1"/>
</dbReference>
<reference evidence="5" key="1">
    <citation type="submission" date="2020-10" db="EMBL/GenBank/DDBJ databases">
        <title>Sequencing the genomes of 1000 actinobacteria strains.</title>
        <authorList>
            <person name="Klenk H.-P."/>
        </authorList>
    </citation>
    <scope>NUCLEOTIDE SEQUENCE</scope>
    <source>
        <strain evidence="5">DSM 45354</strain>
    </source>
</reference>
<dbReference type="RefSeq" id="WP_192750281.1">
    <property type="nucleotide sequence ID" value="NZ_BAABJL010000025.1"/>
</dbReference>
<organism evidence="5 6">
    <name type="scientific">Actinopolymorpha pittospori</name>
    <dbReference type="NCBI Taxonomy" id="648752"/>
    <lineage>
        <taxon>Bacteria</taxon>
        <taxon>Bacillati</taxon>
        <taxon>Actinomycetota</taxon>
        <taxon>Actinomycetes</taxon>
        <taxon>Propionibacteriales</taxon>
        <taxon>Actinopolymorphaceae</taxon>
        <taxon>Actinopolymorpha</taxon>
    </lineage>
</organism>
<feature type="domain" description="Methyltransferase type 11" evidence="4">
    <location>
        <begin position="46"/>
        <end position="139"/>
    </location>
</feature>
<dbReference type="PANTHER" id="PTHR44942">
    <property type="entry name" value="METHYLTRANSF_11 DOMAIN-CONTAINING PROTEIN"/>
    <property type="match status" value="1"/>
</dbReference>
<dbReference type="EMBL" id="JADBEM010000001">
    <property type="protein sequence ID" value="MBE1606098.1"/>
    <property type="molecule type" value="Genomic_DNA"/>
</dbReference>
<keyword evidence="3" id="KW-0808">Transferase</keyword>
<accession>A0A927MVN5</accession>
<name>A0A927MVN5_9ACTN</name>
<evidence type="ECO:0000256" key="3">
    <source>
        <dbReference type="ARBA" id="ARBA00022679"/>
    </source>
</evidence>
<dbReference type="InterPro" id="IPR029063">
    <property type="entry name" value="SAM-dependent_MTases_sf"/>
</dbReference>
<dbReference type="CDD" id="cd02440">
    <property type="entry name" value="AdoMet_MTases"/>
    <property type="match status" value="1"/>
</dbReference>
<proteinExistence type="inferred from homology"/>
<dbReference type="Proteomes" id="UP000638648">
    <property type="component" value="Unassembled WGS sequence"/>
</dbReference>
<dbReference type="GO" id="GO:0032259">
    <property type="term" value="P:methylation"/>
    <property type="evidence" value="ECO:0007669"/>
    <property type="project" value="UniProtKB-KW"/>
</dbReference>